<evidence type="ECO:0008006" key="3">
    <source>
        <dbReference type="Google" id="ProtNLM"/>
    </source>
</evidence>
<name>A0ABT5VZ21_9BACT</name>
<reference evidence="1 2" key="1">
    <citation type="submission" date="2022-01" db="EMBL/GenBank/DDBJ databases">
        <title>Labilibaculum sp. nov, a marine bacterium isolated from Antarctica.</title>
        <authorList>
            <person name="Dai W."/>
        </authorList>
    </citation>
    <scope>NUCLEOTIDE SEQUENCE [LARGE SCALE GENOMIC DNA]</scope>
    <source>
        <strain evidence="1 2">DW002</strain>
    </source>
</reference>
<accession>A0ABT5VZ21</accession>
<evidence type="ECO:0000313" key="2">
    <source>
        <dbReference type="Proteomes" id="UP001528920"/>
    </source>
</evidence>
<keyword evidence="2" id="KW-1185">Reference proteome</keyword>
<proteinExistence type="predicted"/>
<comment type="caution">
    <text evidence="1">The sequence shown here is derived from an EMBL/GenBank/DDBJ whole genome shotgun (WGS) entry which is preliminary data.</text>
</comment>
<sequence length="166" mass="18530">MEVRIDTQEKKLLLLENRSELLDSFLSSSNNLGNESLKVDHQLFTEAANKRNIQFEFIRMKTCKLDRISLDISNAKNALLEADYAIADSGLLVVDTLDPDVLLTVFLAETLHVVVPASKILHSMDDFELITGKPASIIGRGIASLSGSKNRNYTMTRTMVYVLDDI</sequence>
<dbReference type="InterPro" id="IPR037171">
    <property type="entry name" value="NagB/RpiA_transferase-like"/>
</dbReference>
<organism evidence="1 2">
    <name type="scientific">Paralabilibaculum antarcticum</name>
    <dbReference type="NCBI Taxonomy" id="2912572"/>
    <lineage>
        <taxon>Bacteria</taxon>
        <taxon>Pseudomonadati</taxon>
        <taxon>Bacteroidota</taxon>
        <taxon>Bacteroidia</taxon>
        <taxon>Marinilabiliales</taxon>
        <taxon>Marinifilaceae</taxon>
        <taxon>Paralabilibaculum</taxon>
    </lineage>
</organism>
<dbReference type="Proteomes" id="UP001528920">
    <property type="component" value="Unassembled WGS sequence"/>
</dbReference>
<gene>
    <name evidence="1" type="ORF">L3049_16265</name>
</gene>
<dbReference type="InterPro" id="IPR024185">
    <property type="entry name" value="FTHF_cligase-like_sf"/>
</dbReference>
<evidence type="ECO:0000313" key="1">
    <source>
        <dbReference type="EMBL" id="MDE5419549.1"/>
    </source>
</evidence>
<dbReference type="RefSeq" id="WP_275110879.1">
    <property type="nucleotide sequence ID" value="NZ_JAKJSC010000004.1"/>
</dbReference>
<protein>
    <recommendedName>
        <fullName evidence="3">LUD domain-containing protein</fullName>
    </recommendedName>
</protein>
<dbReference type="Gene3D" id="3.40.50.10420">
    <property type="entry name" value="NagB/RpiA/CoA transferase-like"/>
    <property type="match status" value="1"/>
</dbReference>
<dbReference type="SUPFAM" id="SSF100950">
    <property type="entry name" value="NagB/RpiA/CoA transferase-like"/>
    <property type="match status" value="1"/>
</dbReference>
<dbReference type="EMBL" id="JAKJSC010000004">
    <property type="protein sequence ID" value="MDE5419549.1"/>
    <property type="molecule type" value="Genomic_DNA"/>
</dbReference>